<evidence type="ECO:0000256" key="1">
    <source>
        <dbReference type="SAM" id="Phobius"/>
    </source>
</evidence>
<organism evidence="2 3">
    <name type="scientific">Gordonia neofelifaecis NRRL B-59395</name>
    <dbReference type="NCBI Taxonomy" id="644548"/>
    <lineage>
        <taxon>Bacteria</taxon>
        <taxon>Bacillati</taxon>
        <taxon>Actinomycetota</taxon>
        <taxon>Actinomycetes</taxon>
        <taxon>Mycobacteriales</taxon>
        <taxon>Gordoniaceae</taxon>
        <taxon>Gordonia</taxon>
    </lineage>
</organism>
<keyword evidence="1" id="KW-1133">Transmembrane helix</keyword>
<feature type="transmembrane region" description="Helical" evidence="1">
    <location>
        <begin position="215"/>
        <end position="233"/>
    </location>
</feature>
<name>F1YPT2_9ACTN</name>
<feature type="transmembrane region" description="Helical" evidence="1">
    <location>
        <begin position="82"/>
        <end position="105"/>
    </location>
</feature>
<keyword evidence="1" id="KW-0472">Membrane</keyword>
<sequence length="312" mass="32240">MTSLTDRYVSAVAAQLPADIRDEVSDELAAAIADTVDGRAGGVSESVAEHDAIRDLGHPAALAEQYRPGGPRYLVGPTAFPMWLTLVKIIVPLAAGLAALANGLIDYVAGSGVGDAIGSAVGAAWNAGVIAAVAITAFAYLAERSGSRSGPFGTGPFDPDSLPDPQKRPVKTRDEIPGIAFGLFLAVILTIGNSTVTVDGVRTEVFTDLAQSLRWIALAGVVAGLVASAVVTVTGRWTRAMATLSIAGDLAFAVPVVWLLANERLINDAVAAEISDDTTGWARAAAVGVALLTCWAIADTVRKLRRSSPTRR</sequence>
<dbReference type="OrthoDB" id="3171769at2"/>
<protein>
    <submittedName>
        <fullName evidence="2">Uncharacterized protein</fullName>
    </submittedName>
</protein>
<gene>
    <name evidence="2" type="ORF">SCNU_19717</name>
</gene>
<dbReference type="RefSeq" id="WP_009681121.1">
    <property type="nucleotide sequence ID" value="NZ_AEUD01000028.1"/>
</dbReference>
<proteinExistence type="predicted"/>
<feature type="transmembrane region" description="Helical" evidence="1">
    <location>
        <begin position="281"/>
        <end position="298"/>
    </location>
</feature>
<dbReference type="EMBL" id="AEUD01000028">
    <property type="protein sequence ID" value="EGD53302.1"/>
    <property type="molecule type" value="Genomic_DNA"/>
</dbReference>
<feature type="transmembrane region" description="Helical" evidence="1">
    <location>
        <begin position="117"/>
        <end position="142"/>
    </location>
</feature>
<evidence type="ECO:0000313" key="3">
    <source>
        <dbReference type="Proteomes" id="UP000035065"/>
    </source>
</evidence>
<keyword evidence="1" id="KW-0812">Transmembrane</keyword>
<accession>F1YPT2</accession>
<reference evidence="2 3" key="1">
    <citation type="journal article" date="2011" name="J. Bacteriol.">
        <title>Draft Genome Sequence of Gordonia neofelifaecis NRRL B-59395, a Cholesterol-Degrading Actinomycete.</title>
        <authorList>
            <person name="Ge F."/>
            <person name="Li W."/>
            <person name="Chen G."/>
            <person name="Liu Y."/>
            <person name="Zhang G."/>
            <person name="Yong B."/>
            <person name="Wang Q."/>
            <person name="Wang N."/>
            <person name="Huang Z."/>
            <person name="Li W."/>
            <person name="Wang J."/>
            <person name="Wu C."/>
            <person name="Xie Q."/>
            <person name="Liu G."/>
        </authorList>
    </citation>
    <scope>NUCLEOTIDE SEQUENCE [LARGE SCALE GENOMIC DNA]</scope>
    <source>
        <strain evidence="2 3">NRRL B-59395</strain>
    </source>
</reference>
<evidence type="ECO:0000313" key="2">
    <source>
        <dbReference type="EMBL" id="EGD53302.1"/>
    </source>
</evidence>
<feature type="transmembrane region" description="Helical" evidence="1">
    <location>
        <begin position="176"/>
        <end position="195"/>
    </location>
</feature>
<dbReference type="STRING" id="644548.SCNU_19717"/>
<feature type="transmembrane region" description="Helical" evidence="1">
    <location>
        <begin position="240"/>
        <end position="261"/>
    </location>
</feature>
<comment type="caution">
    <text evidence="2">The sequence shown here is derived from an EMBL/GenBank/DDBJ whole genome shotgun (WGS) entry which is preliminary data.</text>
</comment>
<keyword evidence="3" id="KW-1185">Reference proteome</keyword>
<dbReference type="AlphaFoldDB" id="F1YPT2"/>
<dbReference type="Proteomes" id="UP000035065">
    <property type="component" value="Unassembled WGS sequence"/>
</dbReference>
<dbReference type="eggNOG" id="COG0604">
    <property type="taxonomic scope" value="Bacteria"/>
</dbReference>